<name>A0ABQ9G4I9_9NEOP</name>
<evidence type="ECO:0000313" key="2">
    <source>
        <dbReference type="Proteomes" id="UP001159363"/>
    </source>
</evidence>
<gene>
    <name evidence="1" type="ORF">PR048_032254</name>
</gene>
<organism evidence="1 2">
    <name type="scientific">Dryococelus australis</name>
    <dbReference type="NCBI Taxonomy" id="614101"/>
    <lineage>
        <taxon>Eukaryota</taxon>
        <taxon>Metazoa</taxon>
        <taxon>Ecdysozoa</taxon>
        <taxon>Arthropoda</taxon>
        <taxon>Hexapoda</taxon>
        <taxon>Insecta</taxon>
        <taxon>Pterygota</taxon>
        <taxon>Neoptera</taxon>
        <taxon>Polyneoptera</taxon>
        <taxon>Phasmatodea</taxon>
        <taxon>Verophasmatodea</taxon>
        <taxon>Anareolatae</taxon>
        <taxon>Phasmatidae</taxon>
        <taxon>Eurycanthinae</taxon>
        <taxon>Dryococelus</taxon>
    </lineage>
</organism>
<dbReference type="Proteomes" id="UP001159363">
    <property type="component" value="Chromosome 15"/>
</dbReference>
<accession>A0ABQ9G4I9</accession>
<evidence type="ECO:0000313" key="1">
    <source>
        <dbReference type="EMBL" id="KAJ8866411.1"/>
    </source>
</evidence>
<reference evidence="1 2" key="1">
    <citation type="submission" date="2023-02" db="EMBL/GenBank/DDBJ databases">
        <title>LHISI_Scaffold_Assembly.</title>
        <authorList>
            <person name="Stuart O.P."/>
            <person name="Cleave R."/>
            <person name="Magrath M.J.L."/>
            <person name="Mikheyev A.S."/>
        </authorList>
    </citation>
    <scope>NUCLEOTIDE SEQUENCE [LARGE SCALE GENOMIC DNA]</scope>
    <source>
        <strain evidence="1">Daus_M_001</strain>
        <tissue evidence="1">Leg muscle</tissue>
    </source>
</reference>
<keyword evidence="2" id="KW-1185">Reference proteome</keyword>
<protein>
    <submittedName>
        <fullName evidence="1">Uncharacterized protein</fullName>
    </submittedName>
</protein>
<dbReference type="EMBL" id="JARBHB010000016">
    <property type="protein sequence ID" value="KAJ8866411.1"/>
    <property type="molecule type" value="Genomic_DNA"/>
</dbReference>
<sequence>MSLKSIFNMVSLPPTSAVAEQHSFGTYYQGEKWLGNKYINPMEWSWSLMNDTLNPIHSTKPAASEKVKLVSCNSKVSCKNNCSCVKASLDCTAVFV</sequence>
<proteinExistence type="predicted"/>
<comment type="caution">
    <text evidence="1">The sequence shown here is derived from an EMBL/GenBank/DDBJ whole genome shotgun (WGS) entry which is preliminary data.</text>
</comment>